<name>A0AAD8IU11_9APIA</name>
<dbReference type="Proteomes" id="UP001237642">
    <property type="component" value="Unassembled WGS sequence"/>
</dbReference>
<dbReference type="Pfam" id="PF00646">
    <property type="entry name" value="F-box"/>
    <property type="match status" value="1"/>
</dbReference>
<dbReference type="EMBL" id="JAUIZM010000004">
    <property type="protein sequence ID" value="KAK1391033.1"/>
    <property type="molecule type" value="Genomic_DNA"/>
</dbReference>
<dbReference type="PANTHER" id="PTHR33110">
    <property type="entry name" value="F-BOX/KELCH-REPEAT PROTEIN-RELATED"/>
    <property type="match status" value="1"/>
</dbReference>
<organism evidence="3 4">
    <name type="scientific">Heracleum sosnowskyi</name>
    <dbReference type="NCBI Taxonomy" id="360622"/>
    <lineage>
        <taxon>Eukaryota</taxon>
        <taxon>Viridiplantae</taxon>
        <taxon>Streptophyta</taxon>
        <taxon>Embryophyta</taxon>
        <taxon>Tracheophyta</taxon>
        <taxon>Spermatophyta</taxon>
        <taxon>Magnoliopsida</taxon>
        <taxon>eudicotyledons</taxon>
        <taxon>Gunneridae</taxon>
        <taxon>Pentapetalae</taxon>
        <taxon>asterids</taxon>
        <taxon>campanulids</taxon>
        <taxon>Apiales</taxon>
        <taxon>Apiaceae</taxon>
        <taxon>Apioideae</taxon>
        <taxon>apioid superclade</taxon>
        <taxon>Tordylieae</taxon>
        <taxon>Tordyliinae</taxon>
        <taxon>Heracleum</taxon>
    </lineage>
</organism>
<dbReference type="Pfam" id="PF03478">
    <property type="entry name" value="Beta-prop_KIB1-4"/>
    <property type="match status" value="1"/>
</dbReference>
<evidence type="ECO:0008006" key="5">
    <source>
        <dbReference type="Google" id="ProtNLM"/>
    </source>
</evidence>
<sequence length="359" mass="41682">MEETEGEQIICGKTDMNREVSWSELVADLLGDIIGRLCVSDRVRFRAVCKSWRDAKPIACTSTSKLPWWVTVGRTDQNPTTALECRLYDPSYSLVEHVSVHTISFTELCIPALRWNRIRTFCKQGWLFISISERTRSSDSRIYFMLFSPLTKKLMQLPSLTPSYCFIQTFSSNPESADCVFLLLDAGNSHDFTVTTCRKGDKQWTVRKFERLGGFECSRPMFIRGLFYIVSCYGQLASYNVIEEKLNYESLYRDQDIARYDPNSPYRVFMRNGELMYNYQCNATKRFDWSNKVWIPVNITDPPALIVSDKYTFVEEMIEYLDSGCLVCSSNSSDIADLLHKSREYVFNSFFWLEPPLLQ</sequence>
<feature type="domain" description="F-box" evidence="1">
    <location>
        <begin position="22"/>
        <end position="54"/>
    </location>
</feature>
<reference evidence="3" key="2">
    <citation type="submission" date="2023-05" db="EMBL/GenBank/DDBJ databases">
        <authorList>
            <person name="Schelkunov M.I."/>
        </authorList>
    </citation>
    <scope>NUCLEOTIDE SEQUENCE</scope>
    <source>
        <strain evidence="3">Hsosn_3</strain>
        <tissue evidence="3">Leaf</tissue>
    </source>
</reference>
<evidence type="ECO:0000313" key="3">
    <source>
        <dbReference type="EMBL" id="KAK1391033.1"/>
    </source>
</evidence>
<accession>A0AAD8IU11</accession>
<dbReference type="InterPro" id="IPR001810">
    <property type="entry name" value="F-box_dom"/>
</dbReference>
<dbReference type="SUPFAM" id="SSF81383">
    <property type="entry name" value="F-box domain"/>
    <property type="match status" value="1"/>
</dbReference>
<comment type="caution">
    <text evidence="3">The sequence shown here is derived from an EMBL/GenBank/DDBJ whole genome shotgun (WGS) entry which is preliminary data.</text>
</comment>
<evidence type="ECO:0000259" key="2">
    <source>
        <dbReference type="Pfam" id="PF03478"/>
    </source>
</evidence>
<gene>
    <name evidence="3" type="ORF">POM88_019211</name>
</gene>
<keyword evidence="4" id="KW-1185">Reference proteome</keyword>
<dbReference type="InterPro" id="IPR036047">
    <property type="entry name" value="F-box-like_dom_sf"/>
</dbReference>
<reference evidence="3" key="1">
    <citation type="submission" date="2023-02" db="EMBL/GenBank/DDBJ databases">
        <title>Genome of toxic invasive species Heracleum sosnowskyi carries increased number of genes despite the absence of recent whole-genome duplications.</title>
        <authorList>
            <person name="Schelkunov M."/>
            <person name="Shtratnikova V."/>
            <person name="Makarenko M."/>
            <person name="Klepikova A."/>
            <person name="Omelchenko D."/>
            <person name="Novikova G."/>
            <person name="Obukhova E."/>
            <person name="Bogdanov V."/>
            <person name="Penin A."/>
            <person name="Logacheva M."/>
        </authorList>
    </citation>
    <scope>NUCLEOTIDE SEQUENCE</scope>
    <source>
        <strain evidence="3">Hsosn_3</strain>
        <tissue evidence="3">Leaf</tissue>
    </source>
</reference>
<evidence type="ECO:0000259" key="1">
    <source>
        <dbReference type="Pfam" id="PF00646"/>
    </source>
</evidence>
<feature type="domain" description="KIB1-4 beta-propeller" evidence="2">
    <location>
        <begin position="107"/>
        <end position="249"/>
    </location>
</feature>
<dbReference type="InterPro" id="IPR005174">
    <property type="entry name" value="KIB1-4_b-propeller"/>
</dbReference>
<dbReference type="Gene3D" id="1.20.1280.50">
    <property type="match status" value="1"/>
</dbReference>
<evidence type="ECO:0000313" key="4">
    <source>
        <dbReference type="Proteomes" id="UP001237642"/>
    </source>
</evidence>
<proteinExistence type="predicted"/>
<dbReference type="AlphaFoldDB" id="A0AAD8IU11"/>
<protein>
    <recommendedName>
        <fullName evidence="5">F-box protein</fullName>
    </recommendedName>
</protein>